<keyword evidence="9" id="KW-0378">Hydrolase</keyword>
<keyword evidence="2" id="KW-0964">Secreted</keyword>
<evidence type="ECO:0000256" key="2">
    <source>
        <dbReference type="ARBA" id="ARBA00022525"/>
    </source>
</evidence>
<dbReference type="Gene3D" id="1.20.1270.90">
    <property type="entry name" value="AF1782-like"/>
    <property type="match status" value="2"/>
</dbReference>
<feature type="region of interest" description="Disordered" evidence="5">
    <location>
        <begin position="530"/>
        <end position="577"/>
    </location>
</feature>
<dbReference type="InterPro" id="IPR052920">
    <property type="entry name" value="DNA-binding_regulatory"/>
</dbReference>
<comment type="caution">
    <text evidence="9">The sequence shown here is derived from an EMBL/GenBank/DDBJ whole genome shotgun (WGS) entry which is preliminary data.</text>
</comment>
<dbReference type="GO" id="GO:0016787">
    <property type="term" value="F:hydrolase activity"/>
    <property type="evidence" value="ECO:0007669"/>
    <property type="project" value="UniProtKB-KW"/>
</dbReference>
<keyword evidence="6" id="KW-0812">Transmembrane</keyword>
<evidence type="ECO:0000313" key="9">
    <source>
        <dbReference type="EMBL" id="SPC39728.1"/>
    </source>
</evidence>
<feature type="transmembrane region" description="Helical" evidence="6">
    <location>
        <begin position="583"/>
        <end position="600"/>
    </location>
</feature>
<dbReference type="Pfam" id="PF12146">
    <property type="entry name" value="Hydrolase_4"/>
    <property type="match status" value="1"/>
</dbReference>
<organism evidence="9 10">
    <name type="scientific">Latilactobacillus fuchuensis</name>
    <dbReference type="NCBI Taxonomy" id="164393"/>
    <lineage>
        <taxon>Bacteria</taxon>
        <taxon>Bacillati</taxon>
        <taxon>Bacillota</taxon>
        <taxon>Bacilli</taxon>
        <taxon>Lactobacillales</taxon>
        <taxon>Lactobacillaceae</taxon>
        <taxon>Latilactobacillus</taxon>
    </lineage>
</organism>
<keyword evidence="6" id="KW-1133">Transmembrane helix</keyword>
<proteinExistence type="predicted"/>
<reference evidence="9" key="1">
    <citation type="submission" date="2018-01" db="EMBL/GenBank/DDBJ databases">
        <authorList>
            <person name="Chaillou S."/>
        </authorList>
    </citation>
    <scope>NUCLEOTIDE SEQUENCE [LARGE SCALE GENOMIC DNA]</scope>
    <source>
        <strain evidence="9">MFPC41A2801</strain>
    </source>
</reference>
<evidence type="ECO:0000256" key="6">
    <source>
        <dbReference type="SAM" id="Phobius"/>
    </source>
</evidence>
<keyword evidence="4" id="KW-0572">Peptidoglycan-anchor</keyword>
<dbReference type="Pfam" id="PF00746">
    <property type="entry name" value="Gram_pos_anchor"/>
    <property type="match status" value="1"/>
</dbReference>
<evidence type="ECO:0000256" key="3">
    <source>
        <dbReference type="ARBA" id="ARBA00022729"/>
    </source>
</evidence>
<feature type="compositionally biased region" description="Basic and acidic residues" evidence="5">
    <location>
        <begin position="544"/>
        <end position="564"/>
    </location>
</feature>
<protein>
    <submittedName>
        <fullName evidence="9">Alpha/beta hydrolase (Modular protein)</fullName>
    </submittedName>
</protein>
<dbReference type="Gene3D" id="3.40.50.1820">
    <property type="entry name" value="alpha/beta hydrolase"/>
    <property type="match status" value="1"/>
</dbReference>
<evidence type="ECO:0000256" key="4">
    <source>
        <dbReference type="ARBA" id="ARBA00023088"/>
    </source>
</evidence>
<sequence length="603" mass="65823">MKNWKWGLGLGIFLFSLSLGTQQSIAHAENVTSADTTVVNSGDTELDGLSANQISQLEAAVNNSKAVDPNDNVDIWKIMSAKTPIEELGHEFFKLFFIRDSFDINLGGGGDITTAPDYGGMVEDHNWFSQIPTETITRQSDDGLKLSAKYIKNGNSKKTAIIAHGYHGSNNDAASWAKMYYDLGYNILAPDARSHGESEGRIITFGWAERNDYKGWIQQMIETTGQDTDIVLQGVSMGAATVMMTGGEDLPENVRAVIEDCGYTSVSDEISYLGQNSKVPLVNRTLLEIHGIDRLNAAIKIASDELQEQAGISIDEMSSINQVKKNTLPQLFIHGDNDDFVPTEMVNPLFEASPAVYKKKVLIKDGPHGVSMAYDRLTYHTEVTNFVYTVSTMELQDYITKGTNLTPTAGNRFTAETKANLKTVLKTAQSVLDKKAAATQTEVDNVTLDLKAAISNVVEEAIPTTTELQVAIDQAKAAKAKDGYEFTAETQQALKDKLQAAEAVLANANATQAEIDQVTSDLNTAFSALKEVKTTPAPTPTPKPDTDKDTDKNTDKNKDKDTNNKHNQGNLPQTGENQTQEKILTVIGATILGFTGFVLYKRR</sequence>
<keyword evidence="1" id="KW-0134">Cell wall</keyword>
<evidence type="ECO:0000256" key="5">
    <source>
        <dbReference type="SAM" id="MobiDB-lite"/>
    </source>
</evidence>
<accession>A0A2N9DY03</accession>
<dbReference type="PANTHER" id="PTHR43358:SF4">
    <property type="entry name" value="ALPHA_BETA HYDROLASE FOLD-1 DOMAIN-CONTAINING PROTEIN"/>
    <property type="match status" value="1"/>
</dbReference>
<feature type="chain" id="PRO_5014860680" evidence="7">
    <location>
        <begin position="29"/>
        <end position="603"/>
    </location>
</feature>
<keyword evidence="6" id="KW-0472">Membrane</keyword>
<keyword evidence="3 7" id="KW-0732">Signal</keyword>
<dbReference type="AlphaFoldDB" id="A0A2N9DY03"/>
<dbReference type="PANTHER" id="PTHR43358">
    <property type="entry name" value="ALPHA/BETA-HYDROLASE"/>
    <property type="match status" value="1"/>
</dbReference>
<evidence type="ECO:0000256" key="1">
    <source>
        <dbReference type="ARBA" id="ARBA00022512"/>
    </source>
</evidence>
<dbReference type="Proteomes" id="UP000238739">
    <property type="component" value="Unassembled WGS sequence"/>
</dbReference>
<dbReference type="Pfam" id="PF07554">
    <property type="entry name" value="FIVAR"/>
    <property type="match status" value="2"/>
</dbReference>
<dbReference type="EMBL" id="OGVC01000045">
    <property type="protein sequence ID" value="SPC39728.1"/>
    <property type="molecule type" value="Genomic_DNA"/>
</dbReference>
<feature type="signal peptide" evidence="7">
    <location>
        <begin position="1"/>
        <end position="28"/>
    </location>
</feature>
<feature type="compositionally biased region" description="Polar residues" evidence="5">
    <location>
        <begin position="566"/>
        <end position="577"/>
    </location>
</feature>
<feature type="domain" description="Gram-positive cocci surface proteins LPxTG" evidence="8">
    <location>
        <begin position="571"/>
        <end position="603"/>
    </location>
</feature>
<evidence type="ECO:0000313" key="10">
    <source>
        <dbReference type="Proteomes" id="UP000238739"/>
    </source>
</evidence>
<evidence type="ECO:0000259" key="8">
    <source>
        <dbReference type="PROSITE" id="PS50847"/>
    </source>
</evidence>
<dbReference type="RefSeq" id="WP_106482890.1">
    <property type="nucleotide sequence ID" value="NZ_LT984417.1"/>
</dbReference>
<dbReference type="PROSITE" id="PS50847">
    <property type="entry name" value="GRAM_POS_ANCHORING"/>
    <property type="match status" value="1"/>
</dbReference>
<dbReference type="SUPFAM" id="SSF53474">
    <property type="entry name" value="alpha/beta-Hydrolases"/>
    <property type="match status" value="1"/>
</dbReference>
<evidence type="ECO:0000256" key="7">
    <source>
        <dbReference type="SAM" id="SignalP"/>
    </source>
</evidence>
<name>A0A2N9DY03_9LACO</name>
<dbReference type="InterPro" id="IPR029058">
    <property type="entry name" value="AB_hydrolase_fold"/>
</dbReference>
<gene>
    <name evidence="9" type="ORF">LFUMFP_50028</name>
</gene>
<dbReference type="NCBIfam" id="TIGR01167">
    <property type="entry name" value="LPXTG_anchor"/>
    <property type="match status" value="1"/>
</dbReference>
<dbReference type="InterPro" id="IPR019931">
    <property type="entry name" value="LPXTG_anchor"/>
</dbReference>
<keyword evidence="10" id="KW-1185">Reference proteome</keyword>
<dbReference type="InterPro" id="IPR022742">
    <property type="entry name" value="Hydrolase_4"/>
</dbReference>